<evidence type="ECO:0000256" key="5">
    <source>
        <dbReference type="ARBA" id="ARBA00022989"/>
    </source>
</evidence>
<accession>A0A5C8I0Q4</accession>
<dbReference type="SUPFAM" id="SSF161098">
    <property type="entry name" value="MetI-like"/>
    <property type="match status" value="1"/>
</dbReference>
<keyword evidence="2 7" id="KW-0813">Transport</keyword>
<feature type="transmembrane region" description="Helical" evidence="7">
    <location>
        <begin position="35"/>
        <end position="54"/>
    </location>
</feature>
<dbReference type="InterPro" id="IPR000515">
    <property type="entry name" value="MetI-like"/>
</dbReference>
<evidence type="ECO:0000256" key="2">
    <source>
        <dbReference type="ARBA" id="ARBA00022448"/>
    </source>
</evidence>
<dbReference type="InterPro" id="IPR051393">
    <property type="entry name" value="ABC_transporter_permease"/>
</dbReference>
<dbReference type="GO" id="GO:0055085">
    <property type="term" value="P:transmembrane transport"/>
    <property type="evidence" value="ECO:0007669"/>
    <property type="project" value="InterPro"/>
</dbReference>
<name>A0A5C8I0Q4_9MICO</name>
<dbReference type="PANTHER" id="PTHR30193:SF18">
    <property type="entry name" value="OSMOPROTECTIVE COMPOUNDS UPTAKE PERMEASE PROTEIN GGTC"/>
    <property type="match status" value="1"/>
</dbReference>
<gene>
    <name evidence="10" type="ORF">FVP74_08785</name>
    <name evidence="9" type="ORF">SAMN04487751_0201</name>
</gene>
<evidence type="ECO:0000256" key="3">
    <source>
        <dbReference type="ARBA" id="ARBA00022475"/>
    </source>
</evidence>
<keyword evidence="6 7" id="KW-0472">Membrane</keyword>
<keyword evidence="3" id="KW-1003">Cell membrane</keyword>
<evidence type="ECO:0000313" key="9">
    <source>
        <dbReference type="EMBL" id="SFI18586.1"/>
    </source>
</evidence>
<feature type="transmembrane region" description="Helical" evidence="7">
    <location>
        <begin position="172"/>
        <end position="192"/>
    </location>
</feature>
<dbReference type="Gene3D" id="1.10.3720.10">
    <property type="entry name" value="MetI-like"/>
    <property type="match status" value="1"/>
</dbReference>
<dbReference type="PANTHER" id="PTHR30193">
    <property type="entry name" value="ABC TRANSPORTER PERMEASE PROTEIN"/>
    <property type="match status" value="1"/>
</dbReference>
<comment type="similarity">
    <text evidence="7">Belongs to the binding-protein-dependent transport system permease family.</text>
</comment>
<comment type="subcellular location">
    <subcellularLocation>
        <location evidence="1 7">Cell membrane</location>
        <topology evidence="1 7">Multi-pass membrane protein</topology>
    </subcellularLocation>
</comment>
<dbReference type="EMBL" id="FOQZ01000001">
    <property type="protein sequence ID" value="SFI18586.1"/>
    <property type="molecule type" value="Genomic_DNA"/>
</dbReference>
<keyword evidence="4 7" id="KW-0812">Transmembrane</keyword>
<dbReference type="PROSITE" id="PS50928">
    <property type="entry name" value="ABC_TM1"/>
    <property type="match status" value="1"/>
</dbReference>
<evidence type="ECO:0000313" key="12">
    <source>
        <dbReference type="Proteomes" id="UP000321949"/>
    </source>
</evidence>
<evidence type="ECO:0000259" key="8">
    <source>
        <dbReference type="PROSITE" id="PS50928"/>
    </source>
</evidence>
<evidence type="ECO:0000256" key="4">
    <source>
        <dbReference type="ARBA" id="ARBA00022692"/>
    </source>
</evidence>
<reference evidence="10 12" key="2">
    <citation type="submission" date="2019-08" db="EMBL/GenBank/DDBJ databases">
        <authorList>
            <person name="Dong K."/>
        </authorList>
    </citation>
    <scope>NUCLEOTIDE SEQUENCE [LARGE SCALE GENOMIC DNA]</scope>
    <source>
        <strain evidence="10 12">K-1</strain>
    </source>
</reference>
<evidence type="ECO:0000256" key="1">
    <source>
        <dbReference type="ARBA" id="ARBA00004651"/>
    </source>
</evidence>
<feature type="transmembrane region" description="Helical" evidence="7">
    <location>
        <begin position="140"/>
        <end position="160"/>
    </location>
</feature>
<sequence length="451" mass="49292">MTGTIQAPGPAEAAVTADADAAGAHARLARRQRRTTLVVAIALILVVALFLFMVTREPVEGARPTSLGFSLNSFFQWLGGMGPLVQIPLVLLVFGAVVGLLLLLIEYAPRPGRFYFWLRLAACFLLPVIAFMLLRPYQNAVIYVLAIAIILGGALFYADYRSRQGAGYLFQLILFGAPAAILLLIGLIYPAIATVVQSFFDKTGKEFVGLENYVWAFTNPQGFWSVINSIIWVIVAPLVATVIGLAYAVFIDRARGEKILKVLIFMPFAISFVGAGIIWKFIYDYRQEQQVGLLNAIVTAFGGEPVSWLAAQPLVNTFLLLVVFIWSQTGLAMVILSAAVKAVPTEQNEAASLDGANAWERFRNVTVPGIRSSIVVVVTTVAIGALKVYDIVAVMTGGRSDTTVLAFEMVNQQQRFQSYGHSAALAVVLFIFVIPLIVFNVIQIRKQREIR</sequence>
<feature type="domain" description="ABC transmembrane type-1" evidence="8">
    <location>
        <begin position="226"/>
        <end position="440"/>
    </location>
</feature>
<reference evidence="9 11" key="1">
    <citation type="submission" date="2016-10" db="EMBL/GenBank/DDBJ databases">
        <authorList>
            <person name="Varghese N."/>
            <person name="Submissions S."/>
        </authorList>
    </citation>
    <scope>NUCLEOTIDE SEQUENCE [LARGE SCALE GENOMIC DNA]</scope>
    <source>
        <strain evidence="9 11">UNC380MFSha3.1</strain>
    </source>
</reference>
<feature type="transmembrane region" description="Helical" evidence="7">
    <location>
        <begin position="419"/>
        <end position="442"/>
    </location>
</feature>
<keyword evidence="5 7" id="KW-1133">Transmembrane helix</keyword>
<dbReference type="InterPro" id="IPR035906">
    <property type="entry name" value="MetI-like_sf"/>
</dbReference>
<evidence type="ECO:0000256" key="6">
    <source>
        <dbReference type="ARBA" id="ARBA00023136"/>
    </source>
</evidence>
<evidence type="ECO:0000313" key="11">
    <source>
        <dbReference type="Proteomes" id="UP000198702"/>
    </source>
</evidence>
<keyword evidence="12" id="KW-1185">Reference proteome</keyword>
<dbReference type="CDD" id="cd06261">
    <property type="entry name" value="TM_PBP2"/>
    <property type="match status" value="1"/>
</dbReference>
<dbReference type="Proteomes" id="UP000321949">
    <property type="component" value="Unassembled WGS sequence"/>
</dbReference>
<feature type="transmembrane region" description="Helical" evidence="7">
    <location>
        <begin position="262"/>
        <end position="282"/>
    </location>
</feature>
<organism evidence="10 12">
    <name type="scientific">Microbacterium saccharophilum</name>
    <dbReference type="NCBI Taxonomy" id="1213358"/>
    <lineage>
        <taxon>Bacteria</taxon>
        <taxon>Bacillati</taxon>
        <taxon>Actinomycetota</taxon>
        <taxon>Actinomycetes</taxon>
        <taxon>Micrococcales</taxon>
        <taxon>Microbacteriaceae</taxon>
        <taxon>Microbacterium</taxon>
    </lineage>
</organism>
<comment type="caution">
    <text evidence="10">The sequence shown here is derived from an EMBL/GenBank/DDBJ whole genome shotgun (WGS) entry which is preliminary data.</text>
</comment>
<dbReference type="Proteomes" id="UP000198702">
    <property type="component" value="Unassembled WGS sequence"/>
</dbReference>
<feature type="transmembrane region" description="Helical" evidence="7">
    <location>
        <begin position="230"/>
        <end position="250"/>
    </location>
</feature>
<dbReference type="GO" id="GO:0005886">
    <property type="term" value="C:plasma membrane"/>
    <property type="evidence" value="ECO:0007669"/>
    <property type="project" value="UniProtKB-SubCell"/>
</dbReference>
<feature type="transmembrane region" description="Helical" evidence="7">
    <location>
        <begin position="116"/>
        <end position="134"/>
    </location>
</feature>
<dbReference type="RefSeq" id="WP_081782628.1">
    <property type="nucleotide sequence ID" value="NZ_BKAH01000009.1"/>
</dbReference>
<proteinExistence type="inferred from homology"/>
<feature type="transmembrane region" description="Helical" evidence="7">
    <location>
        <begin position="318"/>
        <end position="340"/>
    </location>
</feature>
<dbReference type="Pfam" id="PF00528">
    <property type="entry name" value="BPD_transp_1"/>
    <property type="match status" value="1"/>
</dbReference>
<dbReference type="AlphaFoldDB" id="A0A5C8I0Q4"/>
<feature type="transmembrane region" description="Helical" evidence="7">
    <location>
        <begin position="74"/>
        <end position="104"/>
    </location>
</feature>
<dbReference type="OrthoDB" id="3515028at2"/>
<dbReference type="EMBL" id="VRSX01000003">
    <property type="protein sequence ID" value="TXK11420.1"/>
    <property type="molecule type" value="Genomic_DNA"/>
</dbReference>
<evidence type="ECO:0000313" key="10">
    <source>
        <dbReference type="EMBL" id="TXK11420.1"/>
    </source>
</evidence>
<evidence type="ECO:0000256" key="7">
    <source>
        <dbReference type="RuleBase" id="RU363032"/>
    </source>
</evidence>
<protein>
    <submittedName>
        <fullName evidence="9">Alpha-glucoside transport system permease protein</fullName>
    </submittedName>
    <submittedName>
        <fullName evidence="10">Sugar ABC transporter permease</fullName>
    </submittedName>
</protein>